<sequence>MKRTILLLLFLLPSITISQISKGVWFWNSENGRNSLELRILKVDDKSVEGNYCSVFNNGEKIDCNSELENEVNFLLNKTSENTYQGTFTSHYSSANGLLKIIHIPLNKKMIFEIIEAPKGEYYLPEKAVLSQ</sequence>
<proteinExistence type="predicted"/>
<keyword evidence="2" id="KW-1185">Reference proteome</keyword>
<organism evidence="1 2">
    <name type="scientific">Christiangramia oceanisediminis</name>
    <dbReference type="NCBI Taxonomy" id="2920386"/>
    <lineage>
        <taxon>Bacteria</taxon>
        <taxon>Pseudomonadati</taxon>
        <taxon>Bacteroidota</taxon>
        <taxon>Flavobacteriia</taxon>
        <taxon>Flavobacteriales</taxon>
        <taxon>Flavobacteriaceae</taxon>
        <taxon>Christiangramia</taxon>
    </lineage>
</organism>
<accession>A0A9X2L074</accession>
<evidence type="ECO:0000313" key="1">
    <source>
        <dbReference type="EMBL" id="MCP9201598.1"/>
    </source>
</evidence>
<comment type="caution">
    <text evidence="1">The sequence shown here is derived from an EMBL/GenBank/DDBJ whole genome shotgun (WGS) entry which is preliminary data.</text>
</comment>
<dbReference type="RefSeq" id="WP_241552432.1">
    <property type="nucleotide sequence ID" value="NZ_JANCNS010000003.1"/>
</dbReference>
<dbReference type="EMBL" id="JANCNS010000003">
    <property type="protein sequence ID" value="MCP9201598.1"/>
    <property type="molecule type" value="Genomic_DNA"/>
</dbReference>
<dbReference type="Proteomes" id="UP001155280">
    <property type="component" value="Unassembled WGS sequence"/>
</dbReference>
<reference evidence="1" key="1">
    <citation type="submission" date="2022-07" db="EMBL/GenBank/DDBJ databases">
        <title>Gramela sediminis sp. nov., isolated from deep-sea sediment of the Indian Ocean.</title>
        <authorList>
            <person name="Shi H."/>
        </authorList>
    </citation>
    <scope>NUCLEOTIDE SEQUENCE</scope>
    <source>
        <strain evidence="1">GC03-9</strain>
    </source>
</reference>
<dbReference type="AlphaFoldDB" id="A0A9X2L074"/>
<gene>
    <name evidence="1" type="ORF">MKO06_16935</name>
</gene>
<protein>
    <submittedName>
        <fullName evidence="1">Uncharacterized protein</fullName>
    </submittedName>
</protein>
<name>A0A9X2L074_9FLAO</name>
<evidence type="ECO:0000313" key="2">
    <source>
        <dbReference type="Proteomes" id="UP001155280"/>
    </source>
</evidence>